<protein>
    <submittedName>
        <fullName evidence="8">Caspase 3</fullName>
    </submittedName>
</protein>
<dbReference type="PROSITE" id="PS50208">
    <property type="entry name" value="CASPASE_P20"/>
    <property type="match status" value="1"/>
</dbReference>
<dbReference type="Proteomes" id="UP000283509">
    <property type="component" value="Unassembled WGS sequence"/>
</dbReference>
<evidence type="ECO:0000256" key="3">
    <source>
        <dbReference type="ARBA" id="ARBA00022703"/>
    </source>
</evidence>
<evidence type="ECO:0000256" key="2">
    <source>
        <dbReference type="ARBA" id="ARBA00022670"/>
    </source>
</evidence>
<evidence type="ECO:0000256" key="5">
    <source>
        <dbReference type="RuleBase" id="RU003971"/>
    </source>
</evidence>
<feature type="domain" description="Caspase family p20" evidence="7">
    <location>
        <begin position="257"/>
        <end position="359"/>
    </location>
</feature>
<dbReference type="SMART" id="SM00115">
    <property type="entry name" value="CASc"/>
    <property type="match status" value="1"/>
</dbReference>
<sequence length="496" mass="56670">MDITIQAKDWLSGISPVKKAKLFFFSTHANAPSSTRSRQEVEEIQFPLASAVALKNLSKVDESLEKKATTFYHHNATEETISETDYEYLSFFSACKYLDVVPSFLSLEKVSSIQDKFEMEGEERDYRLLLDSADLVLEKVCNSLKPTGVAQIWTALRRDSFLVKGMNNIDVIGFFVDLNPKGMKECLFFFIVRHLQMLNIINRVSTNRLERFIAQCEQNSACEEGNTLDSIIECLRCYPVECYPFGFCLILSVHKNRDGANKETDNVLAISKHLGMISHKNLTPTKDTIESFKNELMKPKYRFYSSFTCWFMAHGDEKSMVLDDGNTIERKEFLEMFSNIESFQLKPKVFFMVSCLGTKRFKPEVDHNEKIGGQGDHFSIGSHLLRNNMLDIPDGARNISQTQPFVDMLVAYSTMPDNISGRNTTHGSIYVDRACLLMSENISKGKSFTEILEHLGQELHEILQAEDEEGGVYKHGCHFTSYFRKTLKLPVTRYSN</sequence>
<accession>A0A423TWZ3</accession>
<dbReference type="InterPro" id="IPR002138">
    <property type="entry name" value="Pept_C14_p10"/>
</dbReference>
<gene>
    <name evidence="8" type="ORF">C7M84_000277</name>
</gene>
<dbReference type="InterPro" id="IPR015917">
    <property type="entry name" value="Pept_C14A"/>
</dbReference>
<dbReference type="EMBL" id="QCYY01001043">
    <property type="protein sequence ID" value="ROT80956.1"/>
    <property type="molecule type" value="Genomic_DNA"/>
</dbReference>
<evidence type="ECO:0000259" key="7">
    <source>
        <dbReference type="PROSITE" id="PS50208"/>
    </source>
</evidence>
<dbReference type="GO" id="GO:0006508">
    <property type="term" value="P:proteolysis"/>
    <property type="evidence" value="ECO:0007669"/>
    <property type="project" value="UniProtKB-KW"/>
</dbReference>
<dbReference type="Gene3D" id="3.40.50.1460">
    <property type="match status" value="1"/>
</dbReference>
<dbReference type="InterPro" id="IPR011600">
    <property type="entry name" value="Pept_C14_caspase"/>
</dbReference>
<feature type="domain" description="Caspase family p10" evidence="6">
    <location>
        <begin position="407"/>
        <end position="440"/>
    </location>
</feature>
<dbReference type="InterPro" id="IPR002398">
    <property type="entry name" value="Pept_C14"/>
</dbReference>
<dbReference type="STRING" id="6689.A0A423TWZ3"/>
<evidence type="ECO:0000313" key="8">
    <source>
        <dbReference type="EMBL" id="ROT80956.1"/>
    </source>
</evidence>
<dbReference type="PROSITE" id="PS50207">
    <property type="entry name" value="CASPASE_P10"/>
    <property type="match status" value="1"/>
</dbReference>
<proteinExistence type="inferred from homology"/>
<dbReference type="OrthoDB" id="6097640at2759"/>
<name>A0A423TWZ3_PENVA</name>
<dbReference type="PRINTS" id="PR00376">
    <property type="entry name" value="IL1BCENZYME"/>
</dbReference>
<keyword evidence="2" id="KW-0645">Protease</keyword>
<dbReference type="PANTHER" id="PTHR47901:SF8">
    <property type="entry name" value="CASPASE-3"/>
    <property type="match status" value="1"/>
</dbReference>
<dbReference type="SUPFAM" id="SSF52129">
    <property type="entry name" value="Caspase-like"/>
    <property type="match status" value="1"/>
</dbReference>
<keyword evidence="3" id="KW-0053">Apoptosis</keyword>
<comment type="caution">
    <text evidence="8">The sequence shown here is derived from an EMBL/GenBank/DDBJ whole genome shotgun (WGS) entry which is preliminary data.</text>
</comment>
<reference evidence="8 9" key="1">
    <citation type="submission" date="2018-04" db="EMBL/GenBank/DDBJ databases">
        <authorList>
            <person name="Zhang X."/>
            <person name="Yuan J."/>
            <person name="Li F."/>
            <person name="Xiang J."/>
        </authorList>
    </citation>
    <scope>NUCLEOTIDE SEQUENCE [LARGE SCALE GENOMIC DNA]</scope>
    <source>
        <tissue evidence="8">Muscle</tissue>
    </source>
</reference>
<organism evidence="8 9">
    <name type="scientific">Penaeus vannamei</name>
    <name type="common">Whiteleg shrimp</name>
    <name type="synonym">Litopenaeus vannamei</name>
    <dbReference type="NCBI Taxonomy" id="6689"/>
    <lineage>
        <taxon>Eukaryota</taxon>
        <taxon>Metazoa</taxon>
        <taxon>Ecdysozoa</taxon>
        <taxon>Arthropoda</taxon>
        <taxon>Crustacea</taxon>
        <taxon>Multicrustacea</taxon>
        <taxon>Malacostraca</taxon>
        <taxon>Eumalacostraca</taxon>
        <taxon>Eucarida</taxon>
        <taxon>Decapoda</taxon>
        <taxon>Dendrobranchiata</taxon>
        <taxon>Penaeoidea</taxon>
        <taxon>Penaeidae</taxon>
        <taxon>Penaeus</taxon>
    </lineage>
</organism>
<reference evidence="8 9" key="2">
    <citation type="submission" date="2019-01" db="EMBL/GenBank/DDBJ databases">
        <title>The decoding of complex shrimp genome reveals the adaptation for benthos swimmer, frequently molting mechanism and breeding impact on genome.</title>
        <authorList>
            <person name="Sun Y."/>
            <person name="Gao Y."/>
            <person name="Yu Y."/>
        </authorList>
    </citation>
    <scope>NUCLEOTIDE SEQUENCE [LARGE SCALE GENOMIC DNA]</scope>
    <source>
        <tissue evidence="8">Muscle</tissue>
    </source>
</reference>
<dbReference type="GO" id="GO:0006915">
    <property type="term" value="P:apoptotic process"/>
    <property type="evidence" value="ECO:0007669"/>
    <property type="project" value="UniProtKB-KW"/>
</dbReference>
<keyword evidence="9" id="KW-1185">Reference proteome</keyword>
<evidence type="ECO:0000313" key="9">
    <source>
        <dbReference type="Proteomes" id="UP000283509"/>
    </source>
</evidence>
<keyword evidence="4" id="KW-0378">Hydrolase</keyword>
<dbReference type="GO" id="GO:0004197">
    <property type="term" value="F:cysteine-type endopeptidase activity"/>
    <property type="evidence" value="ECO:0007669"/>
    <property type="project" value="InterPro"/>
</dbReference>
<dbReference type="InterPro" id="IPR001309">
    <property type="entry name" value="Pept_C14_p20"/>
</dbReference>
<evidence type="ECO:0000259" key="6">
    <source>
        <dbReference type="PROSITE" id="PS50207"/>
    </source>
</evidence>
<dbReference type="Pfam" id="PF00656">
    <property type="entry name" value="Peptidase_C14"/>
    <property type="match status" value="1"/>
</dbReference>
<evidence type="ECO:0000256" key="4">
    <source>
        <dbReference type="ARBA" id="ARBA00022801"/>
    </source>
</evidence>
<dbReference type="AlphaFoldDB" id="A0A423TWZ3"/>
<dbReference type="PANTHER" id="PTHR47901">
    <property type="entry name" value="CASPASE RECRUITMENT DOMAIN-CONTAINING PROTEIN 18"/>
    <property type="match status" value="1"/>
</dbReference>
<comment type="similarity">
    <text evidence="1 5">Belongs to the peptidase C14A family.</text>
</comment>
<evidence type="ECO:0000256" key="1">
    <source>
        <dbReference type="ARBA" id="ARBA00010134"/>
    </source>
</evidence>
<dbReference type="InterPro" id="IPR029030">
    <property type="entry name" value="Caspase-like_dom_sf"/>
</dbReference>